<accession>A0A8T8SFX9</accession>
<keyword evidence="3" id="KW-1185">Reference proteome</keyword>
<dbReference type="EMBL" id="LWDF02001321">
    <property type="protein sequence ID" value="KAE8239410.1"/>
    <property type="molecule type" value="Genomic_DNA"/>
</dbReference>
<comment type="caution">
    <text evidence="2">The sequence shown here is derived from an EMBL/GenBank/DDBJ whole genome shotgun (WGS) entry which is preliminary data.</text>
</comment>
<name>A0A8T8SFX9_9BASI</name>
<sequence length="92" mass="9468">MFSSGAMQVPNGFAPMMPSGSNGSSEMAAVAGPSSSSHSASVLAAVNAAAANRLAISDGELLLRYHDAPPSLVLHLHPQHFRFDKQVSFGSS</sequence>
<feature type="region of interest" description="Disordered" evidence="1">
    <location>
        <begin position="1"/>
        <end position="35"/>
    </location>
</feature>
<reference evidence="2" key="2">
    <citation type="journal article" date="2019" name="IMA Fungus">
        <title>Genome sequencing and comparison of five Tilletia species to identify candidate genes for the detection of regulated species infecting wheat.</title>
        <authorList>
            <person name="Nguyen H.D.T."/>
            <person name="Sultana T."/>
            <person name="Kesanakurti P."/>
            <person name="Hambleton S."/>
        </authorList>
    </citation>
    <scope>NUCLEOTIDE SEQUENCE</scope>
    <source>
        <strain evidence="2">DAOMC 236416</strain>
    </source>
</reference>
<dbReference type="AlphaFoldDB" id="A0A8T8SFX9"/>
<gene>
    <name evidence="2" type="ORF">A4X13_0g8223</name>
</gene>
<proteinExistence type="predicted"/>
<dbReference type="Proteomes" id="UP000077521">
    <property type="component" value="Unassembled WGS sequence"/>
</dbReference>
<protein>
    <submittedName>
        <fullName evidence="2">Uncharacterized protein</fullName>
    </submittedName>
</protein>
<evidence type="ECO:0000313" key="2">
    <source>
        <dbReference type="EMBL" id="KAE8239410.1"/>
    </source>
</evidence>
<evidence type="ECO:0000256" key="1">
    <source>
        <dbReference type="SAM" id="MobiDB-lite"/>
    </source>
</evidence>
<reference evidence="2" key="1">
    <citation type="submission" date="2016-04" db="EMBL/GenBank/DDBJ databases">
        <authorList>
            <person name="Nguyen H.D."/>
            <person name="Samba Siva P."/>
            <person name="Cullis J."/>
            <person name="Levesque C.A."/>
            <person name="Hambleton S."/>
        </authorList>
    </citation>
    <scope>NUCLEOTIDE SEQUENCE</scope>
    <source>
        <strain evidence="2">DAOMC 236416</strain>
    </source>
</reference>
<organism evidence="2 3">
    <name type="scientific">Tilletia indica</name>
    <dbReference type="NCBI Taxonomy" id="43049"/>
    <lineage>
        <taxon>Eukaryota</taxon>
        <taxon>Fungi</taxon>
        <taxon>Dikarya</taxon>
        <taxon>Basidiomycota</taxon>
        <taxon>Ustilaginomycotina</taxon>
        <taxon>Exobasidiomycetes</taxon>
        <taxon>Tilletiales</taxon>
        <taxon>Tilletiaceae</taxon>
        <taxon>Tilletia</taxon>
    </lineage>
</organism>
<evidence type="ECO:0000313" key="3">
    <source>
        <dbReference type="Proteomes" id="UP000077521"/>
    </source>
</evidence>